<dbReference type="EMBL" id="AQQY01000007">
    <property type="protein sequence ID" value="KCV81609.1"/>
    <property type="molecule type" value="Genomic_DNA"/>
</dbReference>
<dbReference type="eggNOG" id="COG2142">
    <property type="taxonomic scope" value="Bacteria"/>
</dbReference>
<comment type="function">
    <text evidence="2">Membrane-anchoring subunit of succinate dehydrogenase (SDH).</text>
</comment>
<evidence type="ECO:0000256" key="12">
    <source>
        <dbReference type="ARBA" id="ARBA00022982"/>
    </source>
</evidence>
<dbReference type="PATRIC" id="fig|1461693.3.peg.2408"/>
<dbReference type="UniPathway" id="UPA00223"/>
<dbReference type="GO" id="GO:0020037">
    <property type="term" value="F:heme binding"/>
    <property type="evidence" value="ECO:0007669"/>
    <property type="project" value="InterPro"/>
</dbReference>
<dbReference type="SUPFAM" id="SSF81343">
    <property type="entry name" value="Fumarate reductase respiratory complex transmembrane subunits"/>
    <property type="match status" value="1"/>
</dbReference>
<keyword evidence="18" id="KW-1185">Reference proteome</keyword>
<dbReference type="GO" id="GO:0016020">
    <property type="term" value="C:membrane"/>
    <property type="evidence" value="ECO:0007669"/>
    <property type="project" value="UniProtKB-SubCell"/>
</dbReference>
<comment type="subunit">
    <text evidence="5">Part of an enzyme complex containing four subunits: a flavoprotein, an iron-sulfur protein, plus two membrane-anchoring proteins, SdhC and SdhD.</text>
</comment>
<dbReference type="AlphaFoldDB" id="A0A058ZJ07"/>
<dbReference type="InterPro" id="IPR000701">
    <property type="entry name" value="SuccDH_FuR_B_TM-su"/>
</dbReference>
<feature type="transmembrane region" description="Helical" evidence="16">
    <location>
        <begin position="99"/>
        <end position="119"/>
    </location>
</feature>
<evidence type="ECO:0000256" key="1">
    <source>
        <dbReference type="ARBA" id="ARBA00001971"/>
    </source>
</evidence>
<dbReference type="Proteomes" id="UP000024836">
    <property type="component" value="Unassembled WGS sequence"/>
</dbReference>
<dbReference type="Gene3D" id="1.20.1300.10">
    <property type="entry name" value="Fumarate reductase/succinate dehydrogenase, transmembrane subunit"/>
    <property type="match status" value="1"/>
</dbReference>
<evidence type="ECO:0000256" key="5">
    <source>
        <dbReference type="ARBA" id="ARBA00011558"/>
    </source>
</evidence>
<dbReference type="GO" id="GO:0046872">
    <property type="term" value="F:metal ion binding"/>
    <property type="evidence" value="ECO:0007669"/>
    <property type="project" value="UniProtKB-KW"/>
</dbReference>
<dbReference type="InterPro" id="IPR014312">
    <property type="entry name" value="Succ_DH_anchor"/>
</dbReference>
<evidence type="ECO:0000256" key="3">
    <source>
        <dbReference type="ARBA" id="ARBA00004141"/>
    </source>
</evidence>
<dbReference type="STRING" id="1461693.ATO10_11872"/>
<evidence type="ECO:0000256" key="13">
    <source>
        <dbReference type="ARBA" id="ARBA00022989"/>
    </source>
</evidence>
<evidence type="ECO:0000256" key="7">
    <source>
        <dbReference type="ARBA" id="ARBA00022448"/>
    </source>
</evidence>
<dbReference type="NCBIfam" id="TIGR02968">
    <property type="entry name" value="succ_dehyd_anc"/>
    <property type="match status" value="1"/>
</dbReference>
<evidence type="ECO:0000256" key="8">
    <source>
        <dbReference type="ARBA" id="ARBA00022532"/>
    </source>
</evidence>
<feature type="transmembrane region" description="Helical" evidence="16">
    <location>
        <begin position="55"/>
        <end position="79"/>
    </location>
</feature>
<keyword evidence="12" id="KW-0249">Electron transport</keyword>
<keyword evidence="11" id="KW-0479">Metal-binding</keyword>
<evidence type="ECO:0000256" key="14">
    <source>
        <dbReference type="ARBA" id="ARBA00023004"/>
    </source>
</evidence>
<evidence type="ECO:0000256" key="6">
    <source>
        <dbReference type="ARBA" id="ARBA00019425"/>
    </source>
</evidence>
<dbReference type="InterPro" id="IPR034804">
    <property type="entry name" value="SQR/QFR_C/D"/>
</dbReference>
<keyword evidence="15 16" id="KW-0472">Membrane</keyword>
<dbReference type="Pfam" id="PF01127">
    <property type="entry name" value="Sdh_cyt"/>
    <property type="match status" value="1"/>
</dbReference>
<reference evidence="17 18" key="1">
    <citation type="submission" date="2013-04" db="EMBL/GenBank/DDBJ databases">
        <title>Shimia sp. 22II-S11-Z10 Genome Sequencing.</title>
        <authorList>
            <person name="Lai Q."/>
            <person name="Li G."/>
            <person name="Shao Z."/>
        </authorList>
    </citation>
    <scope>NUCLEOTIDE SEQUENCE [LARGE SCALE GENOMIC DNA]</scope>
    <source>
        <strain evidence="18">22II-S11-Z10</strain>
    </source>
</reference>
<evidence type="ECO:0000313" key="17">
    <source>
        <dbReference type="EMBL" id="KCV81609.1"/>
    </source>
</evidence>
<evidence type="ECO:0000256" key="15">
    <source>
        <dbReference type="ARBA" id="ARBA00023136"/>
    </source>
</evidence>
<evidence type="ECO:0000256" key="16">
    <source>
        <dbReference type="SAM" id="Phobius"/>
    </source>
</evidence>
<evidence type="ECO:0000256" key="11">
    <source>
        <dbReference type="ARBA" id="ARBA00022723"/>
    </source>
</evidence>
<organism evidence="17 18">
    <name type="scientific">Actibacterium atlanticum</name>
    <dbReference type="NCBI Taxonomy" id="1461693"/>
    <lineage>
        <taxon>Bacteria</taxon>
        <taxon>Pseudomonadati</taxon>
        <taxon>Pseudomonadota</taxon>
        <taxon>Alphaproteobacteria</taxon>
        <taxon>Rhodobacterales</taxon>
        <taxon>Roseobacteraceae</taxon>
        <taxon>Actibacterium</taxon>
    </lineage>
</organism>
<accession>A0A058ZJ07</accession>
<feature type="transmembrane region" description="Helical" evidence="16">
    <location>
        <begin position="27"/>
        <end position="48"/>
    </location>
</feature>
<sequence length="123" mass="13247">MQYLTDRKRAQGLGAGGAGAHHHWVEIATSIALLFIVPLAIFVFGFGMGGTREEVLAYFAHPFVAIVLSICLIIGIYHIKLETLAAVEDYVHGIKGKLTQIAVTGFSYVLIGTGLFAIARIAF</sequence>
<evidence type="ECO:0000256" key="10">
    <source>
        <dbReference type="ARBA" id="ARBA00022692"/>
    </source>
</evidence>
<comment type="pathway">
    <text evidence="4">Carbohydrate metabolism; tricarboxylic acid cycle.</text>
</comment>
<proteinExistence type="predicted"/>
<dbReference type="RefSeq" id="WP_035251746.1">
    <property type="nucleotide sequence ID" value="NZ_AQQY01000007.1"/>
</dbReference>
<evidence type="ECO:0000313" key="18">
    <source>
        <dbReference type="Proteomes" id="UP000024836"/>
    </source>
</evidence>
<evidence type="ECO:0000256" key="9">
    <source>
        <dbReference type="ARBA" id="ARBA00022617"/>
    </source>
</evidence>
<dbReference type="GO" id="GO:0006099">
    <property type="term" value="P:tricarboxylic acid cycle"/>
    <property type="evidence" value="ECO:0007669"/>
    <property type="project" value="UniProtKB-UniPathway"/>
</dbReference>
<comment type="cofactor">
    <cofactor evidence="1">
        <name>heme</name>
        <dbReference type="ChEBI" id="CHEBI:30413"/>
    </cofactor>
</comment>
<evidence type="ECO:0000256" key="4">
    <source>
        <dbReference type="ARBA" id="ARBA00005163"/>
    </source>
</evidence>
<evidence type="ECO:0000256" key="2">
    <source>
        <dbReference type="ARBA" id="ARBA00004050"/>
    </source>
</evidence>
<comment type="caution">
    <text evidence="17">The sequence shown here is derived from an EMBL/GenBank/DDBJ whole genome shotgun (WGS) entry which is preliminary data.</text>
</comment>
<name>A0A058ZJ07_9RHOB</name>
<keyword evidence="10 16" id="KW-0812">Transmembrane</keyword>
<keyword evidence="14" id="KW-0408">Iron</keyword>
<keyword evidence="7" id="KW-0813">Transport</keyword>
<dbReference type="OrthoDB" id="9809280at2"/>
<keyword evidence="8" id="KW-0816">Tricarboxylic acid cycle</keyword>
<protein>
    <recommendedName>
        <fullName evidence="6">Succinate dehydrogenase hydrophobic membrane anchor subunit</fullName>
    </recommendedName>
</protein>
<gene>
    <name evidence="17" type="ORF">ATO10_11872</name>
</gene>
<keyword evidence="13 16" id="KW-1133">Transmembrane helix</keyword>
<keyword evidence="9" id="KW-0349">Heme</keyword>
<comment type="subcellular location">
    <subcellularLocation>
        <location evidence="3">Membrane</location>
        <topology evidence="3">Multi-pass membrane protein</topology>
    </subcellularLocation>
</comment>